<sequence>MKNESGWLTGQAAPAPGLPRVIRGFHITVYACVPGPEKLTFAPDGTLYVGQGGSVDRIRCVPPGGGASAPFGPPQQDPDAVLFDACGRISRVKRSVLVGGNGILAAVFPDGSSAELFDAGFSDVDDMKFDRSGRLIFSDDAPQVLASAGGPPFVLFATPSRPGSIAIDPDNRIFVALSDGTIRVYNRSGTLAGTFASSLATGLNTYIVFGEGAGGFGRFLYVLSGGTLLRFSANGKGTVIGTGFDSSQASGLGFVFGPDHALYVSDFDHDRVLRIARGER</sequence>
<protein>
    <recommendedName>
        <fullName evidence="3">SMP-30/Gluconolactonase/LRE-like region domain-containing protein</fullName>
    </recommendedName>
</protein>
<dbReference type="InterPro" id="IPR011041">
    <property type="entry name" value="Quinoprot_gluc/sorb_DH_b-prop"/>
</dbReference>
<evidence type="ECO:0000313" key="1">
    <source>
        <dbReference type="EMBL" id="MCS0809643.1"/>
    </source>
</evidence>
<dbReference type="EMBL" id="JANUHB010000004">
    <property type="protein sequence ID" value="MCS0809643.1"/>
    <property type="molecule type" value="Genomic_DNA"/>
</dbReference>
<gene>
    <name evidence="1" type="ORF">NX774_17105</name>
</gene>
<name>A0ABT2DGU4_9BURK</name>
<proteinExistence type="predicted"/>
<dbReference type="InterPro" id="IPR011042">
    <property type="entry name" value="6-blade_b-propeller_TolB-like"/>
</dbReference>
<organism evidence="1 2">
    <name type="scientific">Massilia agilis</name>
    <dbReference type="NCBI Taxonomy" id="1811226"/>
    <lineage>
        <taxon>Bacteria</taxon>
        <taxon>Pseudomonadati</taxon>
        <taxon>Pseudomonadota</taxon>
        <taxon>Betaproteobacteria</taxon>
        <taxon>Burkholderiales</taxon>
        <taxon>Oxalobacteraceae</taxon>
        <taxon>Telluria group</taxon>
        <taxon>Massilia</taxon>
    </lineage>
</organism>
<dbReference type="Gene3D" id="2.120.10.30">
    <property type="entry name" value="TolB, C-terminal domain"/>
    <property type="match status" value="1"/>
</dbReference>
<accession>A0ABT2DGU4</accession>
<dbReference type="SUPFAM" id="SSF50952">
    <property type="entry name" value="Soluble quinoprotein glucose dehydrogenase"/>
    <property type="match status" value="1"/>
</dbReference>
<keyword evidence="2" id="KW-1185">Reference proteome</keyword>
<dbReference type="RefSeq" id="WP_258823466.1">
    <property type="nucleotide sequence ID" value="NZ_JANUHB010000004.1"/>
</dbReference>
<comment type="caution">
    <text evidence="1">The sequence shown here is derived from an EMBL/GenBank/DDBJ whole genome shotgun (WGS) entry which is preliminary data.</text>
</comment>
<evidence type="ECO:0000313" key="2">
    <source>
        <dbReference type="Proteomes" id="UP001206126"/>
    </source>
</evidence>
<reference evidence="1 2" key="1">
    <citation type="submission" date="2022-08" db="EMBL/GenBank/DDBJ databases">
        <title>Reclassification of Massilia species as members of the genera Telluria, Duganella, Pseudoduganella, Mokoshia gen. nov. and Zemynaea gen. nov. using orthogonal and non-orthogonal genome-based approaches.</title>
        <authorList>
            <person name="Bowman J.P."/>
        </authorList>
    </citation>
    <scope>NUCLEOTIDE SEQUENCE [LARGE SCALE GENOMIC DNA]</scope>
    <source>
        <strain evidence="1 2">JCM 31605</strain>
    </source>
</reference>
<evidence type="ECO:0008006" key="3">
    <source>
        <dbReference type="Google" id="ProtNLM"/>
    </source>
</evidence>
<dbReference type="Proteomes" id="UP001206126">
    <property type="component" value="Unassembled WGS sequence"/>
</dbReference>